<comment type="caution">
    <text evidence="3">The sequence shown here is derived from an EMBL/GenBank/DDBJ whole genome shotgun (WGS) entry which is preliminary data.</text>
</comment>
<dbReference type="Gene3D" id="3.40.190.10">
    <property type="entry name" value="Periplasmic binding protein-like II"/>
    <property type="match status" value="2"/>
</dbReference>
<evidence type="ECO:0000256" key="1">
    <source>
        <dbReference type="ARBA" id="ARBA00022729"/>
    </source>
</evidence>
<proteinExistence type="predicted"/>
<dbReference type="EMBL" id="JAIRBM010000004">
    <property type="protein sequence ID" value="MBZ6075892.1"/>
    <property type="molecule type" value="Genomic_DNA"/>
</dbReference>
<dbReference type="PANTHER" id="PTHR30006">
    <property type="entry name" value="THIAMINE-BINDING PERIPLASMIC PROTEIN-RELATED"/>
    <property type="match status" value="1"/>
</dbReference>
<evidence type="ECO:0000313" key="3">
    <source>
        <dbReference type="EMBL" id="MBZ6075892.1"/>
    </source>
</evidence>
<dbReference type="RefSeq" id="WP_224312182.1">
    <property type="nucleotide sequence ID" value="NZ_JAIRBM010000004.1"/>
</dbReference>
<organism evidence="3 4">
    <name type="scientific">Microvirga puerhi</name>
    <dbReference type="NCBI Taxonomy" id="2876078"/>
    <lineage>
        <taxon>Bacteria</taxon>
        <taxon>Pseudomonadati</taxon>
        <taxon>Pseudomonadota</taxon>
        <taxon>Alphaproteobacteria</taxon>
        <taxon>Hyphomicrobiales</taxon>
        <taxon>Methylobacteriaceae</taxon>
        <taxon>Microvirga</taxon>
    </lineage>
</organism>
<dbReference type="PANTHER" id="PTHR30006:SF25">
    <property type="entry name" value="PHOSPHOGLYCERATE TRANSPORT REGULATORY PROTEIN PGTC"/>
    <property type="match status" value="1"/>
</dbReference>
<keyword evidence="1" id="KW-0732">Signal</keyword>
<dbReference type="SUPFAM" id="SSF53850">
    <property type="entry name" value="Periplasmic binding protein-like II"/>
    <property type="match status" value="1"/>
</dbReference>
<dbReference type="InterPro" id="IPR006059">
    <property type="entry name" value="SBP"/>
</dbReference>
<protein>
    <submittedName>
        <fullName evidence="3">ABC transporter substrate-binding protein</fullName>
    </submittedName>
</protein>
<dbReference type="Proteomes" id="UP000704176">
    <property type="component" value="Unassembled WGS sequence"/>
</dbReference>
<gene>
    <name evidence="3" type="ORF">K9B37_06270</name>
</gene>
<keyword evidence="2" id="KW-0574">Periplasm</keyword>
<reference evidence="3 4" key="1">
    <citation type="submission" date="2021-09" db="EMBL/GenBank/DDBJ databases">
        <title>The complete genome sequence of a new microorganism.</title>
        <authorList>
            <person name="Zi Z."/>
        </authorList>
    </citation>
    <scope>NUCLEOTIDE SEQUENCE [LARGE SCALE GENOMIC DNA]</scope>
    <source>
        <strain evidence="3 4">WGZ8</strain>
    </source>
</reference>
<accession>A0ABS7VLK4</accession>
<evidence type="ECO:0000313" key="4">
    <source>
        <dbReference type="Proteomes" id="UP000704176"/>
    </source>
</evidence>
<dbReference type="Pfam" id="PF13416">
    <property type="entry name" value="SBP_bac_8"/>
    <property type="match status" value="1"/>
</dbReference>
<sequence>MIRSLERLAGCAAIILAATATISSPKASEYPADYAQLVAAAEKEGKVSIYAPTDPAQSKALMDAFNAKHPKIKVEWNDITAQALFSRIISEAAAGQVGGDIAWNVPDMQLKLVSMGHAVPYESPEAATVPEWGKYKGIAYATTIEPAVIMYNKTLTSEDKIPKTHDQLLDTLKNNAEAWRGKVATFDPEKSGTGFLWSRNNERLWPDFWTFVKEFGKVGGQVYSSSSQFKEKVLSGELLMAFDMNGAYAREWAKAAPNLGVIAFNDYTQAYSRVAFIIKDGKNPNAARVFLDFMLSQEGQRAVSNAGLPSVRRDVDNGNDIDDINALSNGKLKPIALGQDLIDDFDPKTRTTFLARWKRELGK</sequence>
<evidence type="ECO:0000256" key="2">
    <source>
        <dbReference type="ARBA" id="ARBA00022764"/>
    </source>
</evidence>
<keyword evidence="4" id="KW-1185">Reference proteome</keyword>
<name>A0ABS7VLK4_9HYPH</name>